<evidence type="ECO:0000256" key="1">
    <source>
        <dbReference type="SAM" id="MobiDB-lite"/>
    </source>
</evidence>
<gene>
    <name evidence="2" type="ORF">SNOG_12389</name>
</gene>
<evidence type="ECO:0000313" key="2">
    <source>
        <dbReference type="EMBL" id="EAT80202.1"/>
    </source>
</evidence>
<protein>
    <submittedName>
        <fullName evidence="2">Uncharacterized protein</fullName>
    </submittedName>
</protein>
<dbReference type="AlphaFoldDB" id="Q0U775"/>
<proteinExistence type="predicted"/>
<dbReference type="Proteomes" id="UP000001055">
    <property type="component" value="Unassembled WGS sequence"/>
</dbReference>
<dbReference type="EMBL" id="CH445346">
    <property type="protein sequence ID" value="EAT80202.1"/>
    <property type="molecule type" value="Genomic_DNA"/>
</dbReference>
<name>Q0U775_PHANO</name>
<dbReference type="KEGG" id="pno:SNOG_12389"/>
<feature type="region of interest" description="Disordered" evidence="1">
    <location>
        <begin position="1"/>
        <end position="36"/>
    </location>
</feature>
<dbReference type="RefSeq" id="XP_001802612.1">
    <property type="nucleotide sequence ID" value="XM_001802560.1"/>
</dbReference>
<accession>Q0U775</accession>
<dbReference type="GeneID" id="5979521"/>
<dbReference type="InParanoid" id="Q0U775"/>
<sequence length="68" mass="7495">MAHPFHSDRPRKYSGSLSKAHAGHIRNPDGWLTGRPRPTLFTGSYRGIISELRLAISPTNASQHHGGH</sequence>
<organism evidence="2 3">
    <name type="scientific">Phaeosphaeria nodorum (strain SN15 / ATCC MYA-4574 / FGSC 10173)</name>
    <name type="common">Glume blotch fungus</name>
    <name type="synonym">Parastagonospora nodorum</name>
    <dbReference type="NCBI Taxonomy" id="321614"/>
    <lineage>
        <taxon>Eukaryota</taxon>
        <taxon>Fungi</taxon>
        <taxon>Dikarya</taxon>
        <taxon>Ascomycota</taxon>
        <taxon>Pezizomycotina</taxon>
        <taxon>Dothideomycetes</taxon>
        <taxon>Pleosporomycetidae</taxon>
        <taxon>Pleosporales</taxon>
        <taxon>Pleosporineae</taxon>
        <taxon>Phaeosphaeriaceae</taxon>
        <taxon>Parastagonospora</taxon>
    </lineage>
</organism>
<feature type="compositionally biased region" description="Basic and acidic residues" evidence="1">
    <location>
        <begin position="1"/>
        <end position="11"/>
    </location>
</feature>
<dbReference type="HOGENOM" id="CLU_2794773_0_0_1"/>
<evidence type="ECO:0000313" key="3">
    <source>
        <dbReference type="Proteomes" id="UP000001055"/>
    </source>
</evidence>
<reference evidence="3" key="1">
    <citation type="journal article" date="2007" name="Plant Cell">
        <title>Dothideomycete-plant interactions illuminated by genome sequencing and EST analysis of the wheat pathogen Stagonospora nodorum.</title>
        <authorList>
            <person name="Hane J.K."/>
            <person name="Lowe R.G."/>
            <person name="Solomon P.S."/>
            <person name="Tan K.C."/>
            <person name="Schoch C.L."/>
            <person name="Spatafora J.W."/>
            <person name="Crous P.W."/>
            <person name="Kodira C."/>
            <person name="Birren B.W."/>
            <person name="Galagan J.E."/>
            <person name="Torriani S.F."/>
            <person name="McDonald B.A."/>
            <person name="Oliver R.P."/>
        </authorList>
    </citation>
    <scope>NUCLEOTIDE SEQUENCE [LARGE SCALE GENOMIC DNA]</scope>
    <source>
        <strain evidence="3">SN15 / ATCC MYA-4574 / FGSC 10173</strain>
    </source>
</reference>